<accession>A0ABR4CQP2</accession>
<dbReference type="Proteomes" id="UP001595075">
    <property type="component" value="Unassembled WGS sequence"/>
</dbReference>
<name>A0ABR4CQP2_9HELO</name>
<gene>
    <name evidence="7" type="ORF">VTL71DRAFT_11598</name>
</gene>
<protein>
    <submittedName>
        <fullName evidence="7">Uncharacterized protein</fullName>
    </submittedName>
</protein>
<dbReference type="InterPro" id="IPR039205">
    <property type="entry name" value="NDUFA11"/>
</dbReference>
<keyword evidence="5" id="KW-0496">Mitochondrion</keyword>
<keyword evidence="6" id="KW-0472">Membrane</keyword>
<evidence type="ECO:0000313" key="7">
    <source>
        <dbReference type="EMBL" id="KAL2072255.1"/>
    </source>
</evidence>
<reference evidence="7 8" key="1">
    <citation type="journal article" date="2024" name="Commun. Biol.">
        <title>Comparative genomic analysis of thermophilic fungi reveals convergent evolutionary adaptations and gene losses.</title>
        <authorList>
            <person name="Steindorff A.S."/>
            <person name="Aguilar-Pontes M.V."/>
            <person name="Robinson A.J."/>
            <person name="Andreopoulos B."/>
            <person name="LaButti K."/>
            <person name="Kuo A."/>
            <person name="Mondo S."/>
            <person name="Riley R."/>
            <person name="Otillar R."/>
            <person name="Haridas S."/>
            <person name="Lipzen A."/>
            <person name="Grimwood J."/>
            <person name="Schmutz J."/>
            <person name="Clum A."/>
            <person name="Reid I.D."/>
            <person name="Moisan M.C."/>
            <person name="Butler G."/>
            <person name="Nguyen T.T.M."/>
            <person name="Dewar K."/>
            <person name="Conant G."/>
            <person name="Drula E."/>
            <person name="Henrissat B."/>
            <person name="Hansel C."/>
            <person name="Singer S."/>
            <person name="Hutchinson M.I."/>
            <person name="de Vries R.P."/>
            <person name="Natvig D.O."/>
            <person name="Powell A.J."/>
            <person name="Tsang A."/>
            <person name="Grigoriev I.V."/>
        </authorList>
    </citation>
    <scope>NUCLEOTIDE SEQUENCE [LARGE SCALE GENOMIC DNA]</scope>
    <source>
        <strain evidence="7 8">CBS 494.80</strain>
    </source>
</reference>
<evidence type="ECO:0000256" key="1">
    <source>
        <dbReference type="ARBA" id="ARBA00004448"/>
    </source>
</evidence>
<evidence type="ECO:0000256" key="2">
    <source>
        <dbReference type="ARBA" id="ARBA00022692"/>
    </source>
</evidence>
<dbReference type="EMBL" id="JAZHXI010000004">
    <property type="protein sequence ID" value="KAL2072255.1"/>
    <property type="molecule type" value="Genomic_DNA"/>
</dbReference>
<evidence type="ECO:0000256" key="4">
    <source>
        <dbReference type="ARBA" id="ARBA00022989"/>
    </source>
</evidence>
<keyword evidence="4" id="KW-1133">Transmembrane helix</keyword>
<comment type="caution">
    <text evidence="7">The sequence shown here is derived from an EMBL/GenBank/DDBJ whole genome shotgun (WGS) entry which is preliminary data.</text>
</comment>
<evidence type="ECO:0000256" key="6">
    <source>
        <dbReference type="ARBA" id="ARBA00023136"/>
    </source>
</evidence>
<sequence length="191" mass="20589">MAPADEQYHPKDAVKTAINGTMIMGAAGGLVSAIQNTLTKKNASPWGVFTKTGGTIAVFAAMGGTYEFTRFASANLREKDDSLNTALGGFVAGSVLGLRFGTTPAVLGFGALTAVVMGAYDFTGGSLTGYRKDPEIDEFERKQALRKNRRRPIEQTIEEIGEGRGIYGPGYEERRRERIKEKYGIEVPAKS</sequence>
<organism evidence="7 8">
    <name type="scientific">Oculimacula yallundae</name>
    <dbReference type="NCBI Taxonomy" id="86028"/>
    <lineage>
        <taxon>Eukaryota</taxon>
        <taxon>Fungi</taxon>
        <taxon>Dikarya</taxon>
        <taxon>Ascomycota</taxon>
        <taxon>Pezizomycotina</taxon>
        <taxon>Leotiomycetes</taxon>
        <taxon>Helotiales</taxon>
        <taxon>Ploettnerulaceae</taxon>
        <taxon>Oculimacula</taxon>
    </lineage>
</organism>
<dbReference type="PANTHER" id="PTHR21382:SF1">
    <property type="entry name" value="NADH DEHYDROGENASE [UBIQUINONE] 1 ALPHA SUBCOMPLEX SUBUNIT 11"/>
    <property type="match status" value="1"/>
</dbReference>
<keyword evidence="2" id="KW-0812">Transmembrane</keyword>
<evidence type="ECO:0000256" key="5">
    <source>
        <dbReference type="ARBA" id="ARBA00023128"/>
    </source>
</evidence>
<keyword evidence="3" id="KW-0999">Mitochondrion inner membrane</keyword>
<evidence type="ECO:0000313" key="8">
    <source>
        <dbReference type="Proteomes" id="UP001595075"/>
    </source>
</evidence>
<comment type="subcellular location">
    <subcellularLocation>
        <location evidence="1">Mitochondrion inner membrane</location>
        <topology evidence="1">Multi-pass membrane protein</topology>
    </subcellularLocation>
</comment>
<proteinExistence type="predicted"/>
<dbReference type="PANTHER" id="PTHR21382">
    <property type="entry name" value="NADH-UBIQUINONE OXIDOREDUCTASE SUBUNIT"/>
    <property type="match status" value="1"/>
</dbReference>
<keyword evidence="8" id="KW-1185">Reference proteome</keyword>
<evidence type="ECO:0000256" key="3">
    <source>
        <dbReference type="ARBA" id="ARBA00022792"/>
    </source>
</evidence>